<comment type="caution">
    <text evidence="9">The sequence shown here is derived from an EMBL/GenBank/DDBJ whole genome shotgun (WGS) entry which is preliminary data.</text>
</comment>
<evidence type="ECO:0000256" key="7">
    <source>
        <dbReference type="PIRSR" id="PIRSR000027-2"/>
    </source>
</evidence>
<name>A0A9X0WJN1_9GAMM</name>
<feature type="binding site" description="covalent" evidence="7">
    <location>
        <position position="143"/>
    </location>
    <ligand>
        <name>heme c</name>
        <dbReference type="ChEBI" id="CHEBI:61717"/>
    </ligand>
</feature>
<feature type="chain" id="PRO_5040996934" evidence="8">
    <location>
        <begin position="24"/>
        <end position="153"/>
    </location>
</feature>
<evidence type="ECO:0000256" key="8">
    <source>
        <dbReference type="SAM" id="SignalP"/>
    </source>
</evidence>
<feature type="signal peptide" evidence="8">
    <location>
        <begin position="1"/>
        <end position="23"/>
    </location>
</feature>
<feature type="binding site" description="axial binding residue" evidence="6">
    <location>
        <position position="147"/>
    </location>
    <ligand>
        <name>heme c</name>
        <dbReference type="ChEBI" id="CHEBI:61717"/>
    </ligand>
    <ligandPart>
        <name>Fe</name>
        <dbReference type="ChEBI" id="CHEBI:18248"/>
    </ligandPart>
</feature>
<keyword evidence="4" id="KW-0249">Electron transport</keyword>
<dbReference type="InterPro" id="IPR012127">
    <property type="entry name" value="Cyt_c_prime"/>
</dbReference>
<dbReference type="GO" id="GO:0020037">
    <property type="term" value="F:heme binding"/>
    <property type="evidence" value="ECO:0007669"/>
    <property type="project" value="InterPro"/>
</dbReference>
<dbReference type="AlphaFoldDB" id="A0A9X0WJN1"/>
<sequence>MQRIIASSLLGVFALGIASTATADLTPEEQIRFRQAGYSFMSWNMGRIKSNLDGNYNPEQVAAAANAINAIATSGMGSLFGPGTDRNVGNVKTRVKPEFFDNLDDVAVIAGNFVAATNALAAAANAGDEIEVSTTFGEVGQACKACHDKYRAD</sequence>
<dbReference type="InterPro" id="IPR010980">
    <property type="entry name" value="Cyt_c/b562"/>
</dbReference>
<dbReference type="PROSITE" id="PS51009">
    <property type="entry name" value="CYTCII"/>
    <property type="match status" value="1"/>
</dbReference>
<dbReference type="GO" id="GO:0042597">
    <property type="term" value="C:periplasmic space"/>
    <property type="evidence" value="ECO:0007669"/>
    <property type="project" value="InterPro"/>
</dbReference>
<dbReference type="RefSeq" id="WP_200388566.1">
    <property type="nucleotide sequence ID" value="NZ_NRSD01000015.1"/>
</dbReference>
<evidence type="ECO:0000256" key="6">
    <source>
        <dbReference type="PIRSR" id="PIRSR000027-1"/>
    </source>
</evidence>
<evidence type="ECO:0000256" key="2">
    <source>
        <dbReference type="ARBA" id="ARBA00022617"/>
    </source>
</evidence>
<evidence type="ECO:0000313" key="9">
    <source>
        <dbReference type="EMBL" id="MBK1645763.1"/>
    </source>
</evidence>
<gene>
    <name evidence="9" type="ORF">CKO25_14100</name>
</gene>
<organism evidence="9 10">
    <name type="scientific">Thiocapsa imhoffii</name>
    <dbReference type="NCBI Taxonomy" id="382777"/>
    <lineage>
        <taxon>Bacteria</taxon>
        <taxon>Pseudomonadati</taxon>
        <taxon>Pseudomonadota</taxon>
        <taxon>Gammaproteobacteria</taxon>
        <taxon>Chromatiales</taxon>
        <taxon>Chromatiaceae</taxon>
        <taxon>Thiocapsa</taxon>
    </lineage>
</organism>
<proteinExistence type="predicted"/>
<evidence type="ECO:0000256" key="3">
    <source>
        <dbReference type="ARBA" id="ARBA00022723"/>
    </source>
</evidence>
<dbReference type="GO" id="GO:0005506">
    <property type="term" value="F:iron ion binding"/>
    <property type="evidence" value="ECO:0007669"/>
    <property type="project" value="InterPro"/>
</dbReference>
<dbReference type="Gene3D" id="1.20.120.10">
    <property type="entry name" value="Cytochrome c/b562"/>
    <property type="match status" value="1"/>
</dbReference>
<evidence type="ECO:0000256" key="4">
    <source>
        <dbReference type="ARBA" id="ARBA00022982"/>
    </source>
</evidence>
<dbReference type="EMBL" id="NRSD01000015">
    <property type="protein sequence ID" value="MBK1645763.1"/>
    <property type="molecule type" value="Genomic_DNA"/>
</dbReference>
<keyword evidence="3 6" id="KW-0479">Metal-binding</keyword>
<accession>A0A9X0WJN1</accession>
<dbReference type="GO" id="GO:0022900">
    <property type="term" value="P:electron transport chain"/>
    <property type="evidence" value="ECO:0007669"/>
    <property type="project" value="InterPro"/>
</dbReference>
<keyword evidence="2 7" id="KW-0349">Heme</keyword>
<dbReference type="InterPro" id="IPR002321">
    <property type="entry name" value="Cyt_c_II"/>
</dbReference>
<dbReference type="SUPFAM" id="SSF47175">
    <property type="entry name" value="Cytochromes"/>
    <property type="match status" value="1"/>
</dbReference>
<evidence type="ECO:0000256" key="1">
    <source>
        <dbReference type="ARBA" id="ARBA00022448"/>
    </source>
</evidence>
<dbReference type="Pfam" id="PF01322">
    <property type="entry name" value="Cytochrom_C_2"/>
    <property type="match status" value="1"/>
</dbReference>
<dbReference type="GO" id="GO:0009055">
    <property type="term" value="F:electron transfer activity"/>
    <property type="evidence" value="ECO:0007669"/>
    <property type="project" value="InterPro"/>
</dbReference>
<dbReference type="InterPro" id="IPR015984">
    <property type="entry name" value="Cyt_c_prime_subgr"/>
</dbReference>
<comment type="PTM">
    <text evidence="7">Binds 1 heme group per subunit.</text>
</comment>
<protein>
    <submittedName>
        <fullName evidence="9">Cytochrome C</fullName>
    </submittedName>
</protein>
<keyword evidence="10" id="KW-1185">Reference proteome</keyword>
<feature type="binding site" description="covalent" evidence="7">
    <location>
        <position position="146"/>
    </location>
    <ligand>
        <name>heme c</name>
        <dbReference type="ChEBI" id="CHEBI:61717"/>
    </ligand>
</feature>
<keyword evidence="8" id="KW-0732">Signal</keyword>
<keyword evidence="5 6" id="KW-0408">Iron</keyword>
<evidence type="ECO:0000313" key="10">
    <source>
        <dbReference type="Proteomes" id="UP001138802"/>
    </source>
</evidence>
<dbReference type="Proteomes" id="UP001138802">
    <property type="component" value="Unassembled WGS sequence"/>
</dbReference>
<keyword evidence="1" id="KW-0813">Transport</keyword>
<dbReference type="PIRSF" id="PIRSF000027">
    <property type="entry name" value="Cytc_c_prime"/>
    <property type="match status" value="1"/>
</dbReference>
<evidence type="ECO:0000256" key="5">
    <source>
        <dbReference type="ARBA" id="ARBA00023004"/>
    </source>
</evidence>
<dbReference type="PRINTS" id="PR00608">
    <property type="entry name" value="CYTCHROMECII"/>
</dbReference>
<reference evidence="9 10" key="1">
    <citation type="journal article" date="2020" name="Microorganisms">
        <title>Osmotic Adaptation and Compatible Solute Biosynthesis of Phototrophic Bacteria as Revealed from Genome Analyses.</title>
        <authorList>
            <person name="Imhoff J.F."/>
            <person name="Rahn T."/>
            <person name="Kunzel S."/>
            <person name="Keller A."/>
            <person name="Neulinger S.C."/>
        </authorList>
    </citation>
    <scope>NUCLEOTIDE SEQUENCE [LARGE SCALE GENOMIC DNA]</scope>
    <source>
        <strain evidence="9 10">DSM 21303</strain>
    </source>
</reference>